<reference evidence="1" key="1">
    <citation type="submission" date="2022-08" db="EMBL/GenBank/DDBJ databases">
        <title>Genome Sequence of Fusarium decemcellulare.</title>
        <authorList>
            <person name="Buettner E."/>
        </authorList>
    </citation>
    <scope>NUCLEOTIDE SEQUENCE</scope>
    <source>
        <strain evidence="1">Babe19</strain>
    </source>
</reference>
<comment type="caution">
    <text evidence="1">The sequence shown here is derived from an EMBL/GenBank/DDBJ whole genome shotgun (WGS) entry which is preliminary data.</text>
</comment>
<keyword evidence="2" id="KW-1185">Reference proteome</keyword>
<sequence length="159" mass="17270">MSIAMNLGAAIEHETAVSSAMADDNILASARNPFTRPSASSGCPASGGEGSKCQHVAHDRAWLENWMYLFTGSHAQLAKCINTGTPSPVAESPIRKQPVKFHHAHEMRRKVNLERDGLAECGELGHKQQRQEDDAVHAVLRQPKDLEAVVAVLPEESRA</sequence>
<dbReference type="EMBL" id="JANRMS010004263">
    <property type="protein sequence ID" value="KAJ3510184.1"/>
    <property type="molecule type" value="Genomic_DNA"/>
</dbReference>
<dbReference type="Proteomes" id="UP001148629">
    <property type="component" value="Unassembled WGS sequence"/>
</dbReference>
<evidence type="ECO:0000313" key="2">
    <source>
        <dbReference type="Proteomes" id="UP001148629"/>
    </source>
</evidence>
<protein>
    <submittedName>
        <fullName evidence="1">Uncharacterized protein</fullName>
    </submittedName>
</protein>
<gene>
    <name evidence="1" type="ORF">NM208_g15567</name>
</gene>
<name>A0ACC1RCR7_9HYPO</name>
<organism evidence="1 2">
    <name type="scientific">Fusarium decemcellulare</name>
    <dbReference type="NCBI Taxonomy" id="57161"/>
    <lineage>
        <taxon>Eukaryota</taxon>
        <taxon>Fungi</taxon>
        <taxon>Dikarya</taxon>
        <taxon>Ascomycota</taxon>
        <taxon>Pezizomycotina</taxon>
        <taxon>Sordariomycetes</taxon>
        <taxon>Hypocreomycetidae</taxon>
        <taxon>Hypocreales</taxon>
        <taxon>Nectriaceae</taxon>
        <taxon>Fusarium</taxon>
        <taxon>Fusarium decemcellulare species complex</taxon>
    </lineage>
</organism>
<accession>A0ACC1RCR7</accession>
<proteinExistence type="predicted"/>
<evidence type="ECO:0000313" key="1">
    <source>
        <dbReference type="EMBL" id="KAJ3510184.1"/>
    </source>
</evidence>